<gene>
    <name evidence="2" type="ORF">L9G74_06580</name>
</gene>
<evidence type="ECO:0000313" key="2">
    <source>
        <dbReference type="EMBL" id="MCS4556097.1"/>
    </source>
</evidence>
<evidence type="ECO:0000313" key="3">
    <source>
        <dbReference type="Proteomes" id="UP001201549"/>
    </source>
</evidence>
<feature type="chain" id="PRO_5045916685" evidence="1">
    <location>
        <begin position="20"/>
        <end position="655"/>
    </location>
</feature>
<proteinExistence type="predicted"/>
<dbReference type="RefSeq" id="WP_238895500.1">
    <property type="nucleotide sequence ID" value="NZ_JAKOGG010000003.1"/>
</dbReference>
<comment type="caution">
    <text evidence="2">The sequence shown here is derived from an EMBL/GenBank/DDBJ whole genome shotgun (WGS) entry which is preliminary data.</text>
</comment>
<dbReference type="SUPFAM" id="SSF56935">
    <property type="entry name" value="Porins"/>
    <property type="match status" value="1"/>
</dbReference>
<evidence type="ECO:0000256" key="1">
    <source>
        <dbReference type="SAM" id="SignalP"/>
    </source>
</evidence>
<reference evidence="3" key="2">
    <citation type="submission" date="2023-07" db="EMBL/GenBank/DDBJ databases">
        <title>Shewanella mangrovi sp. nov., an acetaldehyde- degrading bacterium isolated from mangrove sediment.</title>
        <authorList>
            <person name="Liu Y."/>
        </authorList>
    </citation>
    <scope>NUCLEOTIDE SEQUENCE [LARGE SCALE GENOMIC DNA]</scope>
    <source>
        <strain evidence="3">C32</strain>
    </source>
</reference>
<dbReference type="InterPro" id="IPR020016">
    <property type="entry name" value="Decahaem-assoc_OM_MtrB/PioB"/>
</dbReference>
<dbReference type="Pfam" id="PF11854">
    <property type="entry name" value="MtrB_PioB"/>
    <property type="match status" value="1"/>
</dbReference>
<keyword evidence="1" id="KW-0732">Signal</keyword>
<organism evidence="2 3">
    <name type="scientific">Shewanella electrica</name>
    <dbReference type="NCBI Taxonomy" id="515560"/>
    <lineage>
        <taxon>Bacteria</taxon>
        <taxon>Pseudomonadati</taxon>
        <taxon>Pseudomonadota</taxon>
        <taxon>Gammaproteobacteria</taxon>
        <taxon>Alteromonadales</taxon>
        <taxon>Shewanellaceae</taxon>
        <taxon>Shewanella</taxon>
    </lineage>
</organism>
<keyword evidence="3" id="KW-1185">Reference proteome</keyword>
<dbReference type="NCBIfam" id="TIGR03509">
    <property type="entry name" value="OMP_MtrB_PioB"/>
    <property type="match status" value="1"/>
</dbReference>
<sequence length="655" mass="73117">MKLTLIALAVACATTPAMAVDFSLSNANTSNIKAAQWQCKGCQTPERLSGELTVSVGFSQIDDIHAANALGQQDTGAVTALNGWLNINQEGWRIASTAHNLGMRNGDAGLSISKDNLKLYANYEQRNYLKSDKATTTYYFGDDQLTSGAVYSPVLGVERNRVTLGADAQTEWFGLDLSGDVAFHSEEKQGHKRVSVTTRRPLNLAQTIDSRTDELLASSSLSGSNWLTTLAYAGSFYNNHVQEVYHDTFGSLLAPDPDNEAHQVTLSGNIRGQQSVFDASVAAGRIIQDDALVNAQISPIQNWDGQLNTLDINANYLLMATDKLRLVFNGRYNERDNQSSRFEFPQLDFNAKTGLAFTNVLLDTKATKGSAKFQYRLASGYRLDAGYQFDRNERSFSDRETTDEQQLWAKLKVSQWAGWKVELKGGLSQRDGSHYQANRLTSTETNPLLRMFYLADRDRVETELKLFHQPWSSVAVTMNLKYAKDDYDHTKIGLTDDQDYSYQLGLDYLATKHLSLYSFVSQQWIDANQSSNQWQATIHDKFVSAGGGFEYSGLLQNTLSLGGDYTFSNSRSDANVSAVTTPDDDDYQFSHSLSLYAKYRLSERSQLGINYQYERYYDTDYANVAVDAINGLLTLGELDHNYNAHQLMLNYSISL</sequence>
<accession>A0ABT2FJD2</accession>
<reference evidence="2 3" key="1">
    <citation type="submission" date="2022-02" db="EMBL/GenBank/DDBJ databases">
        <authorList>
            <person name="Zhuang L."/>
        </authorList>
    </citation>
    <scope>NUCLEOTIDE SEQUENCE [LARGE SCALE GENOMIC DNA]</scope>
    <source>
        <strain evidence="2 3">C32</strain>
    </source>
</reference>
<feature type="signal peptide" evidence="1">
    <location>
        <begin position="1"/>
        <end position="19"/>
    </location>
</feature>
<name>A0ABT2FJD2_9GAMM</name>
<dbReference type="EMBL" id="JAKOGG010000003">
    <property type="protein sequence ID" value="MCS4556097.1"/>
    <property type="molecule type" value="Genomic_DNA"/>
</dbReference>
<dbReference type="Proteomes" id="UP001201549">
    <property type="component" value="Unassembled WGS sequence"/>
</dbReference>
<protein>
    <submittedName>
        <fullName evidence="2">MtrB/PioB family decaheme-associated outer membrane protein</fullName>
    </submittedName>
</protein>